<keyword evidence="2" id="KW-0732">Signal</keyword>
<proteinExistence type="predicted"/>
<dbReference type="EMBL" id="LT670818">
    <property type="protein sequence ID" value="SHG43764.1"/>
    <property type="molecule type" value="Genomic_DNA"/>
</dbReference>
<name>A0A1M5JT88_9BRAD</name>
<accession>A0A1M5JT88</accession>
<dbReference type="AlphaFoldDB" id="A0A1M5JT88"/>
<feature type="compositionally biased region" description="Basic and acidic residues" evidence="1">
    <location>
        <begin position="49"/>
        <end position="59"/>
    </location>
</feature>
<dbReference type="Proteomes" id="UP000190675">
    <property type="component" value="Chromosome I"/>
</dbReference>
<feature type="compositionally biased region" description="Polar residues" evidence="1">
    <location>
        <begin position="29"/>
        <end position="43"/>
    </location>
</feature>
<sequence>MYKSLASITGTFAMIAAALIVSGRADAGASNSAPSKYSHTNQLAAVHQTRTDRQARRPDIGITEYSSSARARSHGNAYH</sequence>
<gene>
    <name evidence="3" type="ORF">SAMN05444169_2470</name>
</gene>
<protein>
    <submittedName>
        <fullName evidence="3">Uncharacterized protein</fullName>
    </submittedName>
</protein>
<evidence type="ECO:0000313" key="4">
    <source>
        <dbReference type="Proteomes" id="UP000190675"/>
    </source>
</evidence>
<evidence type="ECO:0000313" key="3">
    <source>
        <dbReference type="EMBL" id="SHG43764.1"/>
    </source>
</evidence>
<feature type="region of interest" description="Disordered" evidence="1">
    <location>
        <begin position="27"/>
        <end position="79"/>
    </location>
</feature>
<evidence type="ECO:0000256" key="1">
    <source>
        <dbReference type="SAM" id="MobiDB-lite"/>
    </source>
</evidence>
<organism evidence="3 4">
    <name type="scientific">Bradyrhizobium erythrophlei</name>
    <dbReference type="NCBI Taxonomy" id="1437360"/>
    <lineage>
        <taxon>Bacteria</taxon>
        <taxon>Pseudomonadati</taxon>
        <taxon>Pseudomonadota</taxon>
        <taxon>Alphaproteobacteria</taxon>
        <taxon>Hyphomicrobiales</taxon>
        <taxon>Nitrobacteraceae</taxon>
        <taxon>Bradyrhizobium</taxon>
    </lineage>
</organism>
<feature type="chain" id="PRO_5012409351" evidence="2">
    <location>
        <begin position="28"/>
        <end position="79"/>
    </location>
</feature>
<reference evidence="3 4" key="1">
    <citation type="submission" date="2016-11" db="EMBL/GenBank/DDBJ databases">
        <authorList>
            <person name="Jaros S."/>
            <person name="Januszkiewicz K."/>
            <person name="Wedrychowicz H."/>
        </authorList>
    </citation>
    <scope>NUCLEOTIDE SEQUENCE [LARGE SCALE GENOMIC DNA]</scope>
    <source>
        <strain evidence="3 4">GAS242</strain>
    </source>
</reference>
<feature type="signal peptide" evidence="2">
    <location>
        <begin position="1"/>
        <end position="27"/>
    </location>
</feature>
<evidence type="ECO:0000256" key="2">
    <source>
        <dbReference type="SAM" id="SignalP"/>
    </source>
</evidence>